<keyword evidence="2" id="KW-1133">Transmembrane helix</keyword>
<dbReference type="RefSeq" id="WP_103319075.1">
    <property type="nucleotide sequence ID" value="NZ_PPTF01000028.1"/>
</dbReference>
<evidence type="ECO:0000256" key="2">
    <source>
        <dbReference type="SAM" id="Phobius"/>
    </source>
</evidence>
<dbReference type="AlphaFoldDB" id="A0A2K4MQ65"/>
<dbReference type="InterPro" id="IPR007313">
    <property type="entry name" value="FxsA"/>
</dbReference>
<sequence length="150" mass="15873">MRALPLLLLIYPFAEIAALVALADHIGGLAVFLLVLLSSLLGLWMLRNQKLGALLTLGSVMRQGDKVSLYSLLWPLRYALAGLLFLLPGLLSDLAAILLLLPLKGPDIQLRTPGAGAGAGPSAAPAGNSDIIEGEYSRVDEQTPPGRRIQ</sequence>
<evidence type="ECO:0000256" key="1">
    <source>
        <dbReference type="SAM" id="MobiDB-lite"/>
    </source>
</evidence>
<dbReference type="PANTHER" id="PTHR35335">
    <property type="entry name" value="UPF0716 PROTEIN FXSA"/>
    <property type="match status" value="1"/>
</dbReference>
<reference evidence="3 4" key="1">
    <citation type="submission" date="2018-01" db="EMBL/GenBank/DDBJ databases">
        <title>Genomic Sequence of Chromobacterium MWU13-2610 from wild cranberry bogs within the Cape Cod National Seashore.</title>
        <authorList>
            <person name="O'Hara-Hanley K."/>
            <person name="Soby S."/>
            <person name="Harrison A."/>
        </authorList>
    </citation>
    <scope>NUCLEOTIDE SEQUENCE [LARGE SCALE GENOMIC DNA]</scope>
    <source>
        <strain evidence="3 4">MWU13-2610</strain>
    </source>
</reference>
<feature type="transmembrane region" description="Helical" evidence="2">
    <location>
        <begin position="78"/>
        <end position="101"/>
    </location>
</feature>
<keyword evidence="4" id="KW-1185">Reference proteome</keyword>
<dbReference type="NCBIfam" id="NF008528">
    <property type="entry name" value="PRK11463.1-2"/>
    <property type="match status" value="1"/>
</dbReference>
<comment type="caution">
    <text evidence="3">The sequence shown here is derived from an EMBL/GenBank/DDBJ whole genome shotgun (WGS) entry which is preliminary data.</text>
</comment>
<dbReference type="Pfam" id="PF04186">
    <property type="entry name" value="FxsA"/>
    <property type="match status" value="1"/>
</dbReference>
<evidence type="ECO:0000313" key="4">
    <source>
        <dbReference type="Proteomes" id="UP000236416"/>
    </source>
</evidence>
<proteinExistence type="predicted"/>
<evidence type="ECO:0000313" key="3">
    <source>
        <dbReference type="EMBL" id="POA99159.1"/>
    </source>
</evidence>
<feature type="region of interest" description="Disordered" evidence="1">
    <location>
        <begin position="114"/>
        <end position="150"/>
    </location>
</feature>
<organism evidence="3 4">
    <name type="scientific">Chromobacterium sinusclupearum</name>
    <dbReference type="NCBI Taxonomy" id="2077146"/>
    <lineage>
        <taxon>Bacteria</taxon>
        <taxon>Pseudomonadati</taxon>
        <taxon>Pseudomonadota</taxon>
        <taxon>Betaproteobacteria</taxon>
        <taxon>Neisseriales</taxon>
        <taxon>Chromobacteriaceae</taxon>
        <taxon>Chromobacterium</taxon>
    </lineage>
</organism>
<name>A0A2K4MQ65_9NEIS</name>
<protein>
    <submittedName>
        <fullName evidence="3">Membrane protein FxsA</fullName>
    </submittedName>
</protein>
<gene>
    <name evidence="3" type="ORF">C2134_08130</name>
</gene>
<keyword evidence="2" id="KW-0812">Transmembrane</keyword>
<accession>A0A2K4MQ65</accession>
<dbReference type="Proteomes" id="UP000236416">
    <property type="component" value="Unassembled WGS sequence"/>
</dbReference>
<keyword evidence="2" id="KW-0472">Membrane</keyword>
<dbReference type="EMBL" id="PPTF01000028">
    <property type="protein sequence ID" value="POA99159.1"/>
    <property type="molecule type" value="Genomic_DNA"/>
</dbReference>
<dbReference type="PANTHER" id="PTHR35335:SF1">
    <property type="entry name" value="UPF0716 PROTEIN FXSA"/>
    <property type="match status" value="1"/>
</dbReference>
<dbReference type="GO" id="GO:0016020">
    <property type="term" value="C:membrane"/>
    <property type="evidence" value="ECO:0007669"/>
    <property type="project" value="InterPro"/>
</dbReference>
<feature type="transmembrane region" description="Helical" evidence="2">
    <location>
        <begin position="26"/>
        <end position="46"/>
    </location>
</feature>